<dbReference type="Pfam" id="PF01554">
    <property type="entry name" value="MatE"/>
    <property type="match status" value="2"/>
</dbReference>
<dbReference type="PANTHER" id="PTHR42893:SF46">
    <property type="entry name" value="PROTEIN DETOXIFICATION 44, CHLOROPLASTIC"/>
    <property type="match status" value="1"/>
</dbReference>
<dbReference type="EMBL" id="JALIEA010000017">
    <property type="protein sequence ID" value="MCJ7859516.1"/>
    <property type="molecule type" value="Genomic_DNA"/>
</dbReference>
<keyword evidence="4 6" id="KW-1133">Transmembrane helix</keyword>
<evidence type="ECO:0000313" key="7">
    <source>
        <dbReference type="EMBL" id="MCJ7859516.1"/>
    </source>
</evidence>
<feature type="transmembrane region" description="Helical" evidence="6">
    <location>
        <begin position="201"/>
        <end position="220"/>
    </location>
</feature>
<feature type="transmembrane region" description="Helical" evidence="6">
    <location>
        <begin position="169"/>
        <end position="189"/>
    </location>
</feature>
<dbReference type="GO" id="GO:0015297">
    <property type="term" value="F:antiporter activity"/>
    <property type="evidence" value="ECO:0007669"/>
    <property type="project" value="InterPro"/>
</dbReference>
<dbReference type="InterPro" id="IPR044644">
    <property type="entry name" value="DinF-like"/>
</dbReference>
<reference evidence="7" key="1">
    <citation type="submission" date="2022-04" db="EMBL/GenBank/DDBJ databases">
        <title>Corynebacterium kalidii LD5P10.</title>
        <authorList>
            <person name="Sun J.Q."/>
        </authorList>
    </citation>
    <scope>NUCLEOTIDE SEQUENCE</scope>
    <source>
        <strain evidence="7">LD5P10</strain>
    </source>
</reference>
<dbReference type="PANTHER" id="PTHR42893">
    <property type="entry name" value="PROTEIN DETOXIFICATION 44, CHLOROPLASTIC-RELATED"/>
    <property type="match status" value="1"/>
</dbReference>
<dbReference type="NCBIfam" id="TIGR00797">
    <property type="entry name" value="matE"/>
    <property type="match status" value="1"/>
</dbReference>
<keyword evidence="8" id="KW-1185">Reference proteome</keyword>
<feature type="transmembrane region" description="Helical" evidence="6">
    <location>
        <begin position="98"/>
        <end position="119"/>
    </location>
</feature>
<evidence type="ECO:0000313" key="8">
    <source>
        <dbReference type="Proteomes" id="UP001139207"/>
    </source>
</evidence>
<protein>
    <submittedName>
        <fullName evidence="7">MATE family efflux transporter</fullName>
    </submittedName>
</protein>
<feature type="transmembrane region" description="Helical" evidence="6">
    <location>
        <begin position="386"/>
        <end position="406"/>
    </location>
</feature>
<comment type="caution">
    <text evidence="7">The sequence shown here is derived from an EMBL/GenBank/DDBJ whole genome shotgun (WGS) entry which is preliminary data.</text>
</comment>
<feature type="transmembrane region" description="Helical" evidence="6">
    <location>
        <begin position="16"/>
        <end position="36"/>
    </location>
</feature>
<feature type="transmembrane region" description="Helical" evidence="6">
    <location>
        <begin position="412"/>
        <end position="434"/>
    </location>
</feature>
<keyword evidence="5 6" id="KW-0472">Membrane</keyword>
<evidence type="ECO:0000256" key="2">
    <source>
        <dbReference type="ARBA" id="ARBA00010199"/>
    </source>
</evidence>
<evidence type="ECO:0000256" key="6">
    <source>
        <dbReference type="SAM" id="Phobius"/>
    </source>
</evidence>
<sequence length="446" mass="46125">MNSAPPVGVRADTRTILGLAWPALAVLAATPVYLLWDTAVVGRLGAAELAALAAGATVLAQVTVQLTFLSYGTTARAARRYGAGDTPGAVAEGIQASWVAVAVGSVLAVLVAVFATPVTGWLTGGSADGGSVVARDAATWLRVTSLSVVPALLTMAGNGWLRGVANTRAPLYFTLAGVVPMIVTVPWAVDRYGLVGSAYANVLGEVITASCFVVALVVTWRRVGDGRAVRPSWAVIRPQLSMGRDLILRSMSFQVAFVSAAAVAGRMGDASLAAHQVMLQLWNFLTLVLDSVAVAAQTLVGAALGSASSRAAWQVGRRVLRFSVGAGLLLSAALAAGAVVIPGMFTGDEAVLSTMWGPWWILVVMVGLGGVVFAIDGVLLGAGDVAFLRTASIVSVLAGFLPGVWLSWIFGWGLTGVWCGLLAFIVIRLGAVVWRYRSGRWVRTGA</sequence>
<dbReference type="GO" id="GO:0005886">
    <property type="term" value="C:plasma membrane"/>
    <property type="evidence" value="ECO:0007669"/>
    <property type="project" value="TreeGrafter"/>
</dbReference>
<keyword evidence="3 6" id="KW-0812">Transmembrane</keyword>
<feature type="transmembrane region" description="Helical" evidence="6">
    <location>
        <begin position="284"/>
        <end position="307"/>
    </location>
</feature>
<evidence type="ECO:0000256" key="3">
    <source>
        <dbReference type="ARBA" id="ARBA00022692"/>
    </source>
</evidence>
<gene>
    <name evidence="7" type="ORF">MUN33_12470</name>
</gene>
<feature type="transmembrane region" description="Helical" evidence="6">
    <location>
        <begin position="48"/>
        <end position="71"/>
    </location>
</feature>
<feature type="transmembrane region" description="Helical" evidence="6">
    <location>
        <begin position="357"/>
        <end position="379"/>
    </location>
</feature>
<dbReference type="InterPro" id="IPR002528">
    <property type="entry name" value="MATE_fam"/>
</dbReference>
<feature type="transmembrane region" description="Helical" evidence="6">
    <location>
        <begin position="139"/>
        <end position="157"/>
    </location>
</feature>
<feature type="transmembrane region" description="Helical" evidence="6">
    <location>
        <begin position="319"/>
        <end position="345"/>
    </location>
</feature>
<accession>A0A9X1WQM3</accession>
<feature type="transmembrane region" description="Helical" evidence="6">
    <location>
        <begin position="246"/>
        <end position="264"/>
    </location>
</feature>
<comment type="similarity">
    <text evidence="2">Belongs to the multi antimicrobial extrusion (MATE) (TC 2.A.66.1) family.</text>
</comment>
<dbReference type="Proteomes" id="UP001139207">
    <property type="component" value="Unassembled WGS sequence"/>
</dbReference>
<evidence type="ECO:0000256" key="4">
    <source>
        <dbReference type="ARBA" id="ARBA00022989"/>
    </source>
</evidence>
<name>A0A9X1WQM3_9CORY</name>
<organism evidence="7 8">
    <name type="scientific">Corynebacterium kalidii</name>
    <dbReference type="NCBI Taxonomy" id="2931982"/>
    <lineage>
        <taxon>Bacteria</taxon>
        <taxon>Bacillati</taxon>
        <taxon>Actinomycetota</taxon>
        <taxon>Actinomycetes</taxon>
        <taxon>Mycobacteriales</taxon>
        <taxon>Corynebacteriaceae</taxon>
        <taxon>Corynebacterium</taxon>
    </lineage>
</organism>
<dbReference type="RefSeq" id="WP_244805241.1">
    <property type="nucleotide sequence ID" value="NZ_JALIEA010000017.1"/>
</dbReference>
<proteinExistence type="inferred from homology"/>
<evidence type="ECO:0000256" key="1">
    <source>
        <dbReference type="ARBA" id="ARBA00004141"/>
    </source>
</evidence>
<dbReference type="GO" id="GO:0042910">
    <property type="term" value="F:xenobiotic transmembrane transporter activity"/>
    <property type="evidence" value="ECO:0007669"/>
    <property type="project" value="InterPro"/>
</dbReference>
<evidence type="ECO:0000256" key="5">
    <source>
        <dbReference type="ARBA" id="ARBA00023136"/>
    </source>
</evidence>
<dbReference type="AlphaFoldDB" id="A0A9X1WQM3"/>
<comment type="subcellular location">
    <subcellularLocation>
        <location evidence="1">Membrane</location>
        <topology evidence="1">Multi-pass membrane protein</topology>
    </subcellularLocation>
</comment>